<dbReference type="Pfam" id="PF13649">
    <property type="entry name" value="Methyltransf_25"/>
    <property type="match status" value="1"/>
</dbReference>
<proteinExistence type="predicted"/>
<dbReference type="PANTHER" id="PTHR43591:SF101">
    <property type="entry name" value="METHYLTRANSFERASE-LIKE PROTEIN 27"/>
    <property type="match status" value="1"/>
</dbReference>
<evidence type="ECO:0000313" key="2">
    <source>
        <dbReference type="Ensembl" id="ENSCVAP00000024995.1"/>
    </source>
</evidence>
<evidence type="ECO:0000313" key="3">
    <source>
        <dbReference type="Proteomes" id="UP000265020"/>
    </source>
</evidence>
<name>A0A3Q2GFZ6_CYPVA</name>
<dbReference type="Ensembl" id="ENSCVAT00000002782.1">
    <property type="protein sequence ID" value="ENSCVAP00000024995.1"/>
    <property type="gene ID" value="ENSCVAG00000009425.1"/>
</dbReference>
<organism evidence="2 3">
    <name type="scientific">Cyprinodon variegatus</name>
    <name type="common">Sheepshead minnow</name>
    <dbReference type="NCBI Taxonomy" id="28743"/>
    <lineage>
        <taxon>Eukaryota</taxon>
        <taxon>Metazoa</taxon>
        <taxon>Chordata</taxon>
        <taxon>Craniata</taxon>
        <taxon>Vertebrata</taxon>
        <taxon>Euteleostomi</taxon>
        <taxon>Actinopterygii</taxon>
        <taxon>Neopterygii</taxon>
        <taxon>Teleostei</taxon>
        <taxon>Neoteleostei</taxon>
        <taxon>Acanthomorphata</taxon>
        <taxon>Ovalentaria</taxon>
        <taxon>Atherinomorphae</taxon>
        <taxon>Cyprinodontiformes</taxon>
        <taxon>Cyprinodontidae</taxon>
        <taxon>Cyprinodon</taxon>
    </lineage>
</organism>
<dbReference type="GeneID" id="107094424"/>
<dbReference type="KEGG" id="cvg:107094424"/>
<feature type="domain" description="Methyltransferase" evidence="1">
    <location>
        <begin position="65"/>
        <end position="156"/>
    </location>
</feature>
<reference evidence="2" key="1">
    <citation type="submission" date="2025-08" db="UniProtKB">
        <authorList>
            <consortium name="Ensembl"/>
        </authorList>
    </citation>
    <scope>IDENTIFICATION</scope>
</reference>
<dbReference type="InterPro" id="IPR041698">
    <property type="entry name" value="Methyltransf_25"/>
</dbReference>
<evidence type="ECO:0000259" key="1">
    <source>
        <dbReference type="Pfam" id="PF13649"/>
    </source>
</evidence>
<dbReference type="CDD" id="cd02440">
    <property type="entry name" value="AdoMet_MTases"/>
    <property type="match status" value="1"/>
</dbReference>
<dbReference type="OrthoDB" id="3647at2759"/>
<accession>A0A3Q2GFZ6</accession>
<dbReference type="AlphaFoldDB" id="A0A3Q2GFZ6"/>
<dbReference type="OMA" id="CIERCSR"/>
<protein>
    <submittedName>
        <fullName evidence="2">Williams-Beuren syndrome chromosomal region 27 protein-like</fullName>
    </submittedName>
</protein>
<dbReference type="STRING" id="28743.ENSCVAP00000024995"/>
<dbReference type="Gene3D" id="3.40.50.150">
    <property type="entry name" value="Vaccinia Virus protein VP39"/>
    <property type="match status" value="1"/>
</dbReference>
<dbReference type="Proteomes" id="UP000265020">
    <property type="component" value="Unassembled WGS sequence"/>
</dbReference>
<sequence length="241" mass="26856">MSDFRRHLDEVKSKGFGSEQIVKFYNDRAETYEQDFFGTLELRSAHLLMDILVANFSGERQKLQVLDVACGSGMVAKLMFEAGFRNFVGVDCSQKMLDIAAESGLYQDLHLALLGTEPLPVQTAWFDLVTLAGGLGVGFCPVSVVRELWAAAKPGGFICLARGNHSSSAEQEFRTHLETELQLMEEDGLWSPVAVRQEDRYMLDPNLETSGEGGKVYITGTCYLYRKSSSTEGNQRPFKKM</sequence>
<reference evidence="2" key="2">
    <citation type="submission" date="2025-09" db="UniProtKB">
        <authorList>
            <consortium name="Ensembl"/>
        </authorList>
    </citation>
    <scope>IDENTIFICATION</scope>
</reference>
<dbReference type="SUPFAM" id="SSF53335">
    <property type="entry name" value="S-adenosyl-L-methionine-dependent methyltransferases"/>
    <property type="match status" value="1"/>
</dbReference>
<dbReference type="GeneTree" id="ENSGT00530000063975"/>
<keyword evidence="3" id="KW-1185">Reference proteome</keyword>
<dbReference type="RefSeq" id="XP_015245489.1">
    <property type="nucleotide sequence ID" value="XM_015390003.1"/>
</dbReference>
<dbReference type="PANTHER" id="PTHR43591">
    <property type="entry name" value="METHYLTRANSFERASE"/>
    <property type="match status" value="1"/>
</dbReference>
<dbReference type="InterPro" id="IPR029063">
    <property type="entry name" value="SAM-dependent_MTases_sf"/>
</dbReference>